<protein>
    <submittedName>
        <fullName evidence="4">Organic solvent ABC transporter substrate-binding protein</fullName>
    </submittedName>
    <submittedName>
        <fullName evidence="5">Phospholipid/cholesterol/gamma-HCH transport system substrate-binding protein</fullName>
    </submittedName>
</protein>
<organism evidence="5 7">
    <name type="scientific">Methylacidiphilum kamchatkense Kam1</name>
    <dbReference type="NCBI Taxonomy" id="1202785"/>
    <lineage>
        <taxon>Bacteria</taxon>
        <taxon>Pseudomonadati</taxon>
        <taxon>Verrucomicrobiota</taxon>
        <taxon>Methylacidiphilae</taxon>
        <taxon>Methylacidiphilales</taxon>
        <taxon>Methylacidiphilaceae</taxon>
        <taxon>Methylacidiphilum (ex Ratnadevi et al. 2023)</taxon>
    </lineage>
</organism>
<dbReference type="Proteomes" id="UP000031594">
    <property type="component" value="Unassembled WGS sequence"/>
</dbReference>
<feature type="domain" description="Mce/MlaD" evidence="3">
    <location>
        <begin position="38"/>
        <end position="115"/>
    </location>
</feature>
<dbReference type="Proteomes" id="UP000315925">
    <property type="component" value="Chromosome"/>
</dbReference>
<keyword evidence="2" id="KW-0812">Transmembrane</keyword>
<dbReference type="RefSeq" id="WP_039721810.1">
    <property type="nucleotide sequence ID" value="NZ_CP037899.1"/>
</dbReference>
<sequence length="271" mass="29417">MEPKNLELKVGLFLLIGLAILGAMIIYFGRYGEKFRPSYQITVEFPNAYGLIKGAPVYFAGAPVGRVISTPRQIREGRAVEVDIKVNADAKIRKDALFQIVDVGMLGDKAIAITPKGVTAPFLRNGDKVRGTRASTLSDVTSQITPLINSATQLLEGAGTIVNRINQNVLTEETAADLRATIKELRLVLSRTDQLLADAQYGKGPLAKILNDPEISENLSAFVFNLRKKGILFYSDVAAKEEAKEESVQSREGAKTKGPVLKAKMGKSNAK</sequence>
<dbReference type="OrthoDB" id="9788420at2"/>
<reference evidence="5" key="2">
    <citation type="journal article" date="2019" name="BMC Genomics">
        <title>Complete genome sequence analysis of the thermoacidophilic verrucomicrobial methanotroph 'Candidatus Methylacidiphilum kamchatkense' strain Kam1 and comparison with its closest relatives.</title>
        <authorList>
            <person name="Kruse T."/>
            <person name="Ratnadevi C.M."/>
            <person name="Erikstad H.A."/>
            <person name="Birkeland N.K."/>
        </authorList>
    </citation>
    <scope>NUCLEOTIDE SEQUENCE</scope>
    <source>
        <strain evidence="5">Kam1</strain>
    </source>
</reference>
<dbReference type="InterPro" id="IPR003399">
    <property type="entry name" value="Mce/MlaD"/>
</dbReference>
<evidence type="ECO:0000256" key="1">
    <source>
        <dbReference type="SAM" id="MobiDB-lite"/>
    </source>
</evidence>
<dbReference type="InterPro" id="IPR052336">
    <property type="entry name" value="MlaD_Phospholipid_Transporter"/>
</dbReference>
<reference evidence="7" key="3">
    <citation type="submission" date="2019-03" db="EMBL/GenBank/DDBJ databases">
        <title>Complete genome of Methylacidiphilum kamchatkense Kam1.</title>
        <authorList>
            <person name="Kruse T."/>
            <person name="Murarilal Ratnadevi C."/>
            <person name="Erikstad H.-A."/>
            <person name="Birkeland N.-K."/>
        </authorList>
    </citation>
    <scope>NUCLEOTIDE SEQUENCE [LARGE SCALE GENOMIC DNA]</scope>
    <source>
        <strain evidence="7">kam1</strain>
    </source>
</reference>
<dbReference type="STRING" id="1202785.A946_08460"/>
<dbReference type="KEGG" id="mkc:kam1_852"/>
<evidence type="ECO:0000313" key="5">
    <source>
        <dbReference type="EMBL" id="QDQ42094.1"/>
    </source>
</evidence>
<dbReference type="EMBL" id="JQNX01000006">
    <property type="protein sequence ID" value="KIE58201.1"/>
    <property type="molecule type" value="Genomic_DNA"/>
</dbReference>
<proteinExistence type="predicted"/>
<reference evidence="4 6" key="1">
    <citation type="submission" date="2014-08" db="EMBL/GenBank/DDBJ databases">
        <title>Methylacidiphilum kamchatkense strain Kam1 draft genome sequence.</title>
        <authorList>
            <person name="Birkeland N.-K."/>
            <person name="Erikstad H.A."/>
        </authorList>
    </citation>
    <scope>NUCLEOTIDE SEQUENCE [LARGE SCALE GENOMIC DNA]</scope>
    <source>
        <strain evidence="4 6">Kam1</strain>
    </source>
</reference>
<feature type="transmembrane region" description="Helical" evidence="2">
    <location>
        <begin position="12"/>
        <end position="29"/>
    </location>
</feature>
<evidence type="ECO:0000313" key="7">
    <source>
        <dbReference type="Proteomes" id="UP000315925"/>
    </source>
</evidence>
<keyword evidence="2" id="KW-0472">Membrane</keyword>
<name>A0A0C1RTA3_9BACT</name>
<feature type="compositionally biased region" description="Basic and acidic residues" evidence="1">
    <location>
        <begin position="241"/>
        <end position="255"/>
    </location>
</feature>
<gene>
    <name evidence="4" type="ORF">A946_08460</name>
    <name evidence="5" type="ORF">kam1_852</name>
</gene>
<dbReference type="AlphaFoldDB" id="A0A0C1RTA3"/>
<evidence type="ECO:0000313" key="6">
    <source>
        <dbReference type="Proteomes" id="UP000031594"/>
    </source>
</evidence>
<keyword evidence="6" id="KW-1185">Reference proteome</keyword>
<keyword evidence="2" id="KW-1133">Transmembrane helix</keyword>
<dbReference type="EMBL" id="CP037899">
    <property type="protein sequence ID" value="QDQ42094.1"/>
    <property type="molecule type" value="Genomic_DNA"/>
</dbReference>
<dbReference type="PANTHER" id="PTHR33371:SF4">
    <property type="entry name" value="INTERMEMBRANE PHOSPHOLIPID TRANSPORT SYSTEM BINDING PROTEIN MLAD"/>
    <property type="match status" value="1"/>
</dbReference>
<evidence type="ECO:0000259" key="3">
    <source>
        <dbReference type="Pfam" id="PF02470"/>
    </source>
</evidence>
<evidence type="ECO:0000313" key="4">
    <source>
        <dbReference type="EMBL" id="KIE58201.1"/>
    </source>
</evidence>
<dbReference type="Pfam" id="PF02470">
    <property type="entry name" value="MlaD"/>
    <property type="match status" value="1"/>
</dbReference>
<accession>A0A0C1RTA3</accession>
<evidence type="ECO:0000256" key="2">
    <source>
        <dbReference type="SAM" id="Phobius"/>
    </source>
</evidence>
<feature type="region of interest" description="Disordered" evidence="1">
    <location>
        <begin position="241"/>
        <end position="271"/>
    </location>
</feature>
<dbReference type="PANTHER" id="PTHR33371">
    <property type="entry name" value="INTERMEMBRANE PHOSPHOLIPID TRANSPORT SYSTEM BINDING PROTEIN MLAD-RELATED"/>
    <property type="match status" value="1"/>
</dbReference>